<dbReference type="EMBL" id="CP000282">
    <property type="protein sequence ID" value="ABD79741.1"/>
    <property type="molecule type" value="Genomic_DNA"/>
</dbReference>
<evidence type="ECO:0000313" key="2">
    <source>
        <dbReference type="Proteomes" id="UP000001947"/>
    </source>
</evidence>
<accession>Q21NI8</accession>
<organism evidence="1 2">
    <name type="scientific">Saccharophagus degradans (strain 2-40 / ATCC 43961 / DSM 17024)</name>
    <dbReference type="NCBI Taxonomy" id="203122"/>
    <lineage>
        <taxon>Bacteria</taxon>
        <taxon>Pseudomonadati</taxon>
        <taxon>Pseudomonadota</taxon>
        <taxon>Gammaproteobacteria</taxon>
        <taxon>Cellvibrionales</taxon>
        <taxon>Cellvibrionaceae</taxon>
        <taxon>Saccharophagus</taxon>
    </lineage>
</organism>
<dbReference type="GeneID" id="98612177"/>
<dbReference type="HOGENOM" id="CLU_1061243_0_0_6"/>
<dbReference type="AlphaFoldDB" id="Q21NI8"/>
<protein>
    <submittedName>
        <fullName evidence="1">Uncharacterized protein</fullName>
    </submittedName>
</protein>
<dbReference type="Proteomes" id="UP000001947">
    <property type="component" value="Chromosome"/>
</dbReference>
<evidence type="ECO:0000313" key="1">
    <source>
        <dbReference type="EMBL" id="ABD79741.1"/>
    </source>
</evidence>
<dbReference type="OrthoDB" id="5705898at2"/>
<gene>
    <name evidence="1" type="ordered locus">Sde_0477</name>
</gene>
<dbReference type="STRING" id="203122.Sde_0477"/>
<dbReference type="KEGG" id="sde:Sde_0477"/>
<name>Q21NI8_SACD2</name>
<dbReference type="RefSeq" id="WP_011466962.1">
    <property type="nucleotide sequence ID" value="NC_007912.1"/>
</dbReference>
<keyword evidence="2" id="KW-1185">Reference proteome</keyword>
<sequence>MSYSKITRTFTIAFLFAFALIALALLVWNKINMPASMPVEVKGLKGEAYEKNIKVVSHSAAVIDTPEPSEELLEDETIRIGLQYLSSRGYVDPEQRDVYRNYDIATLSALGDDGDLIALSVLGEIYSGTDKWAQGLEIWQKASMFGAVNTGMALAGWHSGQSRVYAELDAELSRQALIEGLGWLEFVELRGGSPSLQSERKRILSESQTALSSEVLKAGRERGIAIYEGLSLRRKEHGLAPFDNTIPEDAKPFLNMVSESKL</sequence>
<reference evidence="1 2" key="1">
    <citation type="journal article" date="2008" name="PLoS Genet.">
        <title>Complete genome sequence of the complex carbohydrate-degrading marine bacterium, Saccharophagus degradans strain 2-40 T.</title>
        <authorList>
            <person name="Weiner R.M."/>
            <person name="Taylor L.E.II."/>
            <person name="Henrissat B."/>
            <person name="Hauser L."/>
            <person name="Land M."/>
            <person name="Coutinho P.M."/>
            <person name="Rancurel C."/>
            <person name="Saunders E.H."/>
            <person name="Longmire A.G."/>
            <person name="Zhang H."/>
            <person name="Bayer E.A."/>
            <person name="Gilbert H.J."/>
            <person name="Larimer F."/>
            <person name="Zhulin I.B."/>
            <person name="Ekborg N.A."/>
            <person name="Lamed R."/>
            <person name="Richardson P.M."/>
            <person name="Borovok I."/>
            <person name="Hutcheson S."/>
        </authorList>
    </citation>
    <scope>NUCLEOTIDE SEQUENCE [LARGE SCALE GENOMIC DNA]</scope>
    <source>
        <strain evidence="2">2-40 / ATCC 43961 / DSM 17024</strain>
    </source>
</reference>
<proteinExistence type="predicted"/>